<dbReference type="Gene3D" id="2.60.40.10">
    <property type="entry name" value="Immunoglobulins"/>
    <property type="match status" value="1"/>
</dbReference>
<evidence type="ECO:0000313" key="2">
    <source>
        <dbReference type="Proteomes" id="UP000295793"/>
    </source>
</evidence>
<gene>
    <name evidence="1" type="ORF">BCF53_111116</name>
</gene>
<dbReference type="OrthoDB" id="8481600at2"/>
<protein>
    <submittedName>
        <fullName evidence="1">Uncharacterized protein</fullName>
    </submittedName>
</protein>
<evidence type="ECO:0000313" key="1">
    <source>
        <dbReference type="EMBL" id="TCS40021.1"/>
    </source>
</evidence>
<accession>A0A4R3I521</accession>
<dbReference type="PROSITE" id="PS51257">
    <property type="entry name" value="PROKAR_LIPOPROTEIN"/>
    <property type="match status" value="1"/>
</dbReference>
<dbReference type="Proteomes" id="UP000295793">
    <property type="component" value="Unassembled WGS sequence"/>
</dbReference>
<comment type="caution">
    <text evidence="1">The sequence shown here is derived from an EMBL/GenBank/DDBJ whole genome shotgun (WGS) entry which is preliminary data.</text>
</comment>
<keyword evidence="2" id="KW-1185">Reference proteome</keyword>
<name>A0A4R3I521_9GAMM</name>
<sequence length="1031" mass="112305">MKMNLRLCVIVITILALVACGSDISIPDVRPGGSIEATAYDSELINAGYSLYRVDSDLQKTGSAIATGTTNSDGQLSIELEIDSQYLYLEIGGSGQYTEEASGEMIELDPDQLMGALVYYEEGGAISMAVSGFSFIASTYAQCLVSHYGYESVDAFSTASADFNTYLGIDVFNDIPANPTSSLGRSLDSSLTHGLLAAGVSYYMLERAAASGSYTHTDSYNSFLWYDYAAQDIGEDSRCAWDGLVQNDNGDDVELGIGLSVLSTDTPRTDLALSALAFINSDNNQTDVNNSDFLSSVVTLVSATNTILFAGEVAEALDDGPQISISYDDGKYFGGTIDYSIETTSDIGVQSIELQLDGATLGSFNDVSSAIFEDIDTELYGDGDHTFVILATDELGQVSTLSHAVVFYNDSPILELVSDGHVNDPTSYELELSYYSSTELSGVTVDGNTATINADESTITYSTDLSVGANAMTVIAVDGAGNTTETTINVYVDQTAPSATFFYPNDIYEVYYSASDDVTDNYLSLLDLTSSTTDPLYFDDTNVALNGLSMSSTNLTGGLFSFLYFTVSDDDGTQDSGVITSASELKVSYSYAIDDELILSDIALTANEDDNDAYYLPFIEEYLGDNWFLTDAAAEHEITLYIEDNAGNVDTSTYSFNVRYFADAGSLTYIATDSAYSSLTLTSPPDEDEWEQVYEYEYLNDNDYDIEFSLATMEDADVTLSYESGIRVAKVYKTTGAYFDVYNTTDDFWASYTPDDEASFMFYDTSEASVVEIETREVIGEAYDYYSDTLPDSVTLYAALSSIYGSVAPDTAVYLDRFKGDDYGDDLYIVRYNLYYGGVTSDVTTGFEFGPVIQATFNDYWNSYWYDIIDDNDTADLSASVNADYYEELLTYSSYWIDLDDYMDYWTQESYEFVDGYPFDDTGVISSAVTATNGVVYYVDGIETAVNDEGFVQVPAGSAVTAKVGVYYPAVEMHGTECEFGYDEITACDLSLTIEASSAVSYSIAPYLGESVDLSTAVYEEDNGELITVID</sequence>
<reference evidence="1 2" key="1">
    <citation type="submission" date="2019-03" db="EMBL/GenBank/DDBJ databases">
        <title>Genomic Encyclopedia of Archaeal and Bacterial Type Strains, Phase II (KMG-II): from individual species to whole genera.</title>
        <authorList>
            <person name="Goeker M."/>
        </authorList>
    </citation>
    <scope>NUCLEOTIDE SEQUENCE [LARGE SCALE GENOMIC DNA]</scope>
    <source>
        <strain evidence="1 2">DSM 15388</strain>
    </source>
</reference>
<proteinExistence type="predicted"/>
<organism evidence="1 2">
    <name type="scientific">Reinekea marinisedimentorum</name>
    <dbReference type="NCBI Taxonomy" id="230495"/>
    <lineage>
        <taxon>Bacteria</taxon>
        <taxon>Pseudomonadati</taxon>
        <taxon>Pseudomonadota</taxon>
        <taxon>Gammaproteobacteria</taxon>
        <taxon>Oceanospirillales</taxon>
        <taxon>Saccharospirillaceae</taxon>
        <taxon>Reinekea</taxon>
    </lineage>
</organism>
<dbReference type="RefSeq" id="WP_132702237.1">
    <property type="nucleotide sequence ID" value="NZ_SLZR01000011.1"/>
</dbReference>
<dbReference type="InterPro" id="IPR013783">
    <property type="entry name" value="Ig-like_fold"/>
</dbReference>
<dbReference type="AlphaFoldDB" id="A0A4R3I521"/>
<dbReference type="EMBL" id="SLZR01000011">
    <property type="protein sequence ID" value="TCS40021.1"/>
    <property type="molecule type" value="Genomic_DNA"/>
</dbReference>